<dbReference type="Gene3D" id="1.25.40.20">
    <property type="entry name" value="Ankyrin repeat-containing domain"/>
    <property type="match status" value="1"/>
</dbReference>
<reference evidence="1" key="1">
    <citation type="submission" date="2015-04" db="EMBL/GenBank/DDBJ databases">
        <title>The genome sequence of the plant pathogenic Rhizarian Plasmodiophora brassicae reveals insights in its biotrophic life cycle and the origin of chitin synthesis.</title>
        <authorList>
            <person name="Schwelm A."/>
            <person name="Fogelqvist J."/>
            <person name="Knaust A."/>
            <person name="Julke S."/>
            <person name="Lilja T."/>
            <person name="Dhandapani V."/>
            <person name="Bonilla-Rosso G."/>
            <person name="Karlsson M."/>
            <person name="Shevchenko A."/>
            <person name="Choi S.R."/>
            <person name="Kim H.G."/>
            <person name="Park J.Y."/>
            <person name="Lim Y.P."/>
            <person name="Ludwig-Muller J."/>
            <person name="Dixelius C."/>
        </authorList>
    </citation>
    <scope>NUCLEOTIDE SEQUENCE</scope>
    <source>
        <tissue evidence="1">Potato root galls</tissue>
    </source>
</reference>
<name>A0A0H5QYC7_9EUKA</name>
<feature type="non-terminal residue" evidence="1">
    <location>
        <position position="103"/>
    </location>
</feature>
<sequence length="103" mass="11466">HLHWGITGCQSYSLALNSALNTMFIIHSVDIAQILLENGADPTIAASDGKTPFHTLLLALSEDSILSMIKKFDINHLYNDGSTIFHCVIKCEREVLVMKLLKR</sequence>
<protein>
    <submittedName>
        <fullName evidence="1">Uncharacterized protein</fullName>
    </submittedName>
</protein>
<accession>A0A0H5QYC7</accession>
<dbReference type="SUPFAM" id="SSF48403">
    <property type="entry name" value="Ankyrin repeat"/>
    <property type="match status" value="1"/>
</dbReference>
<organism evidence="1">
    <name type="scientific">Spongospora subterranea</name>
    <dbReference type="NCBI Taxonomy" id="70186"/>
    <lineage>
        <taxon>Eukaryota</taxon>
        <taxon>Sar</taxon>
        <taxon>Rhizaria</taxon>
        <taxon>Endomyxa</taxon>
        <taxon>Phytomyxea</taxon>
        <taxon>Plasmodiophorida</taxon>
        <taxon>Plasmodiophoridae</taxon>
        <taxon>Spongospora</taxon>
    </lineage>
</organism>
<dbReference type="AlphaFoldDB" id="A0A0H5QYC7"/>
<dbReference type="InterPro" id="IPR036770">
    <property type="entry name" value="Ankyrin_rpt-contain_sf"/>
</dbReference>
<dbReference type="EMBL" id="HACM01006493">
    <property type="protein sequence ID" value="CRZ06935.1"/>
    <property type="molecule type" value="Transcribed_RNA"/>
</dbReference>
<feature type="non-terminal residue" evidence="1">
    <location>
        <position position="1"/>
    </location>
</feature>
<evidence type="ECO:0000313" key="1">
    <source>
        <dbReference type="EMBL" id="CRZ06935.1"/>
    </source>
</evidence>
<proteinExistence type="predicted"/>